<sequence length="116" mass="13084">MNRISSMHNPIAHTCLPGDSTVPTQIQNFTFMGSTKPLQDRKTARSYELERNFDYHGCCSRPLPFPEQIWEKAMREYHEERELADHMSGDNAAVCDLETILASVGASQRGGGCYKC</sequence>
<dbReference type="AlphaFoldDB" id="A0AAV1AGP3"/>
<name>A0AAV1AGP3_VICFA</name>
<accession>A0AAV1AGP3</accession>
<evidence type="ECO:0000313" key="1">
    <source>
        <dbReference type="EMBL" id="CAI8609481.1"/>
    </source>
</evidence>
<organism evidence="1 2">
    <name type="scientific">Vicia faba</name>
    <name type="common">Broad bean</name>
    <name type="synonym">Faba vulgaris</name>
    <dbReference type="NCBI Taxonomy" id="3906"/>
    <lineage>
        <taxon>Eukaryota</taxon>
        <taxon>Viridiplantae</taxon>
        <taxon>Streptophyta</taxon>
        <taxon>Embryophyta</taxon>
        <taxon>Tracheophyta</taxon>
        <taxon>Spermatophyta</taxon>
        <taxon>Magnoliopsida</taxon>
        <taxon>eudicotyledons</taxon>
        <taxon>Gunneridae</taxon>
        <taxon>Pentapetalae</taxon>
        <taxon>rosids</taxon>
        <taxon>fabids</taxon>
        <taxon>Fabales</taxon>
        <taxon>Fabaceae</taxon>
        <taxon>Papilionoideae</taxon>
        <taxon>50 kb inversion clade</taxon>
        <taxon>NPAAA clade</taxon>
        <taxon>Hologalegina</taxon>
        <taxon>IRL clade</taxon>
        <taxon>Fabeae</taxon>
        <taxon>Vicia</taxon>
    </lineage>
</organism>
<dbReference type="Proteomes" id="UP001157006">
    <property type="component" value="Chromosome 4"/>
</dbReference>
<proteinExistence type="predicted"/>
<gene>
    <name evidence="1" type="ORF">VFH_IV135520</name>
</gene>
<protein>
    <submittedName>
        <fullName evidence="1">Uncharacterized protein</fullName>
    </submittedName>
</protein>
<keyword evidence="2" id="KW-1185">Reference proteome</keyword>
<dbReference type="EMBL" id="OX451739">
    <property type="protein sequence ID" value="CAI8609481.1"/>
    <property type="molecule type" value="Genomic_DNA"/>
</dbReference>
<evidence type="ECO:0000313" key="2">
    <source>
        <dbReference type="Proteomes" id="UP001157006"/>
    </source>
</evidence>
<reference evidence="1 2" key="1">
    <citation type="submission" date="2023-01" db="EMBL/GenBank/DDBJ databases">
        <authorList>
            <person name="Kreplak J."/>
        </authorList>
    </citation>
    <scope>NUCLEOTIDE SEQUENCE [LARGE SCALE GENOMIC DNA]</scope>
</reference>